<organism evidence="4 5">
    <name type="scientific">Phoenicibacter congonensis</name>
    <dbReference type="NCBI Taxonomy" id="1944646"/>
    <lineage>
        <taxon>Bacteria</taxon>
        <taxon>Bacillati</taxon>
        <taxon>Actinomycetota</taxon>
        <taxon>Coriobacteriia</taxon>
        <taxon>Eggerthellales</taxon>
        <taxon>Eggerthellaceae</taxon>
        <taxon>Phoenicibacter</taxon>
    </lineage>
</organism>
<feature type="transmembrane region" description="Helical" evidence="2">
    <location>
        <begin position="224"/>
        <end position="248"/>
    </location>
</feature>
<feature type="region of interest" description="Disordered" evidence="1">
    <location>
        <begin position="33"/>
        <end position="72"/>
    </location>
</feature>
<keyword evidence="5" id="KW-1185">Reference proteome</keyword>
<protein>
    <submittedName>
        <fullName evidence="4">Zinc ribbon domain-containing protein</fullName>
    </submittedName>
</protein>
<gene>
    <name evidence="4" type="ORF">Q3982_09290</name>
</gene>
<proteinExistence type="predicted"/>
<dbReference type="InterPro" id="IPR026870">
    <property type="entry name" value="Zinc_ribbon_dom"/>
</dbReference>
<keyword evidence="2" id="KW-0812">Transmembrane</keyword>
<keyword evidence="2" id="KW-1133">Transmembrane helix</keyword>
<feature type="transmembrane region" description="Helical" evidence="2">
    <location>
        <begin position="186"/>
        <end position="204"/>
    </location>
</feature>
<dbReference type="Proteomes" id="UP001168575">
    <property type="component" value="Unassembled WGS sequence"/>
</dbReference>
<reference evidence="4" key="1">
    <citation type="submission" date="2023-07" db="EMBL/GenBank/DDBJ databases">
        <title>Between Cages and Wild: Unraveling the Impact of Captivity on Animal Microbiomes and Antimicrobial Resistance.</title>
        <authorList>
            <person name="Schmartz G.P."/>
            <person name="Rehner J."/>
            <person name="Schuff M.J."/>
            <person name="Becker S.L."/>
            <person name="Kravczyk M."/>
            <person name="Gurevich A."/>
            <person name="Francke R."/>
            <person name="Mueller R."/>
            <person name="Keller V."/>
            <person name="Keller A."/>
        </authorList>
    </citation>
    <scope>NUCLEOTIDE SEQUENCE</scope>
    <source>
        <strain evidence="4">S12M_St_49</strain>
    </source>
</reference>
<evidence type="ECO:0000256" key="1">
    <source>
        <dbReference type="SAM" id="MobiDB-lite"/>
    </source>
</evidence>
<feature type="domain" description="Zinc-ribbon" evidence="3">
    <location>
        <begin position="2"/>
        <end position="24"/>
    </location>
</feature>
<feature type="transmembrane region" description="Helical" evidence="2">
    <location>
        <begin position="153"/>
        <end position="174"/>
    </location>
</feature>
<name>A0AA43RLP0_9ACTN</name>
<evidence type="ECO:0000259" key="3">
    <source>
        <dbReference type="Pfam" id="PF13240"/>
    </source>
</evidence>
<feature type="compositionally biased region" description="Low complexity" evidence="1">
    <location>
        <begin position="47"/>
        <end position="72"/>
    </location>
</feature>
<evidence type="ECO:0000256" key="2">
    <source>
        <dbReference type="SAM" id="Phobius"/>
    </source>
</evidence>
<dbReference type="EMBL" id="JAUMVS010000341">
    <property type="protein sequence ID" value="MDO4842855.1"/>
    <property type="molecule type" value="Genomic_DNA"/>
</dbReference>
<comment type="caution">
    <text evidence="4">The sequence shown here is derived from an EMBL/GenBank/DDBJ whole genome shotgun (WGS) entry which is preliminary data.</text>
</comment>
<accession>A0AA43RLP0</accession>
<evidence type="ECO:0000313" key="5">
    <source>
        <dbReference type="Proteomes" id="UP001168575"/>
    </source>
</evidence>
<evidence type="ECO:0000313" key="4">
    <source>
        <dbReference type="EMBL" id="MDO4842855.1"/>
    </source>
</evidence>
<sequence>MFCPKCGKELPAGARFCGGCGQQLGVQAAPSQAAPANGKSYSTQSMPAQPVQQTRPAQPVQQTRPAQAATAQSMPATAKVASGISGLQSKLDNSNASFIRGRSIWDIVGFTAVVLIVISFFLPEIQGIELPQGMMNFSLSTLMAFMGSYSQSAQFSGVLLIFLLPAALAAVDLLVVKENSSRHIRLIIWGVVSIASQMPAPALIDFAKTNNVSDAAALSLGTGYYLWIFASLVLIAVGIIGIVQRYIIKSAA</sequence>
<keyword evidence="2" id="KW-0472">Membrane</keyword>
<feature type="transmembrane region" description="Helical" evidence="2">
    <location>
        <begin position="104"/>
        <end position="122"/>
    </location>
</feature>
<dbReference type="AlphaFoldDB" id="A0AA43RLP0"/>
<dbReference type="Pfam" id="PF13240">
    <property type="entry name" value="Zn_Ribbon_1"/>
    <property type="match status" value="1"/>
</dbReference>